<feature type="region of interest" description="Disordered" evidence="1">
    <location>
        <begin position="1"/>
        <end position="40"/>
    </location>
</feature>
<dbReference type="Proteomes" id="UP001295444">
    <property type="component" value="Chromosome 02"/>
</dbReference>
<name>A0AAD1VW67_PELCU</name>
<feature type="compositionally biased region" description="Polar residues" evidence="1">
    <location>
        <begin position="31"/>
        <end position="40"/>
    </location>
</feature>
<feature type="compositionally biased region" description="Basic and acidic residues" evidence="1">
    <location>
        <begin position="15"/>
        <end position="28"/>
    </location>
</feature>
<evidence type="ECO:0000313" key="2">
    <source>
        <dbReference type="EMBL" id="CAH2254150.1"/>
    </source>
</evidence>
<evidence type="ECO:0000256" key="1">
    <source>
        <dbReference type="SAM" id="MobiDB-lite"/>
    </source>
</evidence>
<gene>
    <name evidence="2" type="ORF">PECUL_23A033517</name>
</gene>
<accession>A0AAD1VW67</accession>
<reference evidence="2" key="1">
    <citation type="submission" date="2022-03" db="EMBL/GenBank/DDBJ databases">
        <authorList>
            <person name="Alioto T."/>
            <person name="Alioto T."/>
            <person name="Gomez Garrido J."/>
        </authorList>
    </citation>
    <scope>NUCLEOTIDE SEQUENCE</scope>
</reference>
<proteinExistence type="predicted"/>
<protein>
    <submittedName>
        <fullName evidence="2">Uncharacterized protein</fullName>
    </submittedName>
</protein>
<evidence type="ECO:0000313" key="3">
    <source>
        <dbReference type="Proteomes" id="UP001295444"/>
    </source>
</evidence>
<keyword evidence="3" id="KW-1185">Reference proteome</keyword>
<organism evidence="2 3">
    <name type="scientific">Pelobates cultripes</name>
    <name type="common">Western spadefoot toad</name>
    <dbReference type="NCBI Taxonomy" id="61616"/>
    <lineage>
        <taxon>Eukaryota</taxon>
        <taxon>Metazoa</taxon>
        <taxon>Chordata</taxon>
        <taxon>Craniata</taxon>
        <taxon>Vertebrata</taxon>
        <taxon>Euteleostomi</taxon>
        <taxon>Amphibia</taxon>
        <taxon>Batrachia</taxon>
        <taxon>Anura</taxon>
        <taxon>Pelobatoidea</taxon>
        <taxon>Pelobatidae</taxon>
        <taxon>Pelobates</taxon>
    </lineage>
</organism>
<sequence length="125" mass="13589">MVHHPCSYRGGGGSSDHRLKLDGKEEKAGPQPTQACNMPASTARRNVPIWHSGGGSLHKHCQRVPAQHGLSCASWWSWSPVRVADHGGWHGGTKQDHIHAWCWWDSPTQRGGLSVTSMGIGWAAP</sequence>
<dbReference type="EMBL" id="OW240913">
    <property type="protein sequence ID" value="CAH2254150.1"/>
    <property type="molecule type" value="Genomic_DNA"/>
</dbReference>
<dbReference type="AlphaFoldDB" id="A0AAD1VW67"/>